<name>A0A1G8L3H1_9SPHI</name>
<dbReference type="AlphaFoldDB" id="A0A1G8L3H1"/>
<organism evidence="1 2">
    <name type="scientific">Mucilaginibacter gossypii</name>
    <dbReference type="NCBI Taxonomy" id="551996"/>
    <lineage>
        <taxon>Bacteria</taxon>
        <taxon>Pseudomonadati</taxon>
        <taxon>Bacteroidota</taxon>
        <taxon>Sphingobacteriia</taxon>
        <taxon>Sphingobacteriales</taxon>
        <taxon>Sphingobacteriaceae</taxon>
        <taxon>Mucilaginibacter</taxon>
    </lineage>
</organism>
<sequence length="30" mass="3460">MDVYGQTLTNATLNKNVTLFNLLEMIFEII</sequence>
<evidence type="ECO:0000313" key="1">
    <source>
        <dbReference type="EMBL" id="SDI50233.1"/>
    </source>
</evidence>
<proteinExistence type="predicted"/>
<gene>
    <name evidence="1" type="ORF">SAMN05192573_12228</name>
</gene>
<reference evidence="2" key="1">
    <citation type="submission" date="2016-10" db="EMBL/GenBank/DDBJ databases">
        <authorList>
            <person name="Varghese N."/>
            <person name="Submissions S."/>
        </authorList>
    </citation>
    <scope>NUCLEOTIDE SEQUENCE [LARGE SCALE GENOMIC DNA]</scope>
    <source>
        <strain evidence="2">Gh-67</strain>
    </source>
</reference>
<keyword evidence="2" id="KW-1185">Reference proteome</keyword>
<protein>
    <submittedName>
        <fullName evidence="1">Uncharacterized protein</fullName>
    </submittedName>
</protein>
<dbReference type="EMBL" id="FNCG01000022">
    <property type="protein sequence ID" value="SDI50233.1"/>
    <property type="molecule type" value="Genomic_DNA"/>
</dbReference>
<accession>A0A1G8L3H1</accession>
<dbReference type="STRING" id="551996.SAMN05192573_12228"/>
<evidence type="ECO:0000313" key="2">
    <source>
        <dbReference type="Proteomes" id="UP000199705"/>
    </source>
</evidence>
<dbReference type="Proteomes" id="UP000199705">
    <property type="component" value="Unassembled WGS sequence"/>
</dbReference>